<reference evidence="3" key="1">
    <citation type="submission" date="2025-08" db="UniProtKB">
        <authorList>
            <consortium name="RefSeq"/>
        </authorList>
    </citation>
    <scope>IDENTIFICATION</scope>
    <source>
        <tissue evidence="3">Seedling</tissue>
    </source>
</reference>
<organism evidence="2 3">
    <name type="scientific">Ziziphus jujuba</name>
    <name type="common">Chinese jujube</name>
    <name type="synonym">Ziziphus sativa</name>
    <dbReference type="NCBI Taxonomy" id="326968"/>
    <lineage>
        <taxon>Eukaryota</taxon>
        <taxon>Viridiplantae</taxon>
        <taxon>Streptophyta</taxon>
        <taxon>Embryophyta</taxon>
        <taxon>Tracheophyta</taxon>
        <taxon>Spermatophyta</taxon>
        <taxon>Magnoliopsida</taxon>
        <taxon>eudicotyledons</taxon>
        <taxon>Gunneridae</taxon>
        <taxon>Pentapetalae</taxon>
        <taxon>rosids</taxon>
        <taxon>fabids</taxon>
        <taxon>Rosales</taxon>
        <taxon>Rhamnaceae</taxon>
        <taxon>Paliureae</taxon>
        <taxon>Ziziphus</taxon>
    </lineage>
</organism>
<gene>
    <name evidence="3" type="primary">LOC107429382</name>
</gene>
<dbReference type="Proteomes" id="UP001652623">
    <property type="component" value="Chromosome 12"/>
</dbReference>
<evidence type="ECO:0000313" key="3">
    <source>
        <dbReference type="RefSeq" id="XP_060669462.1"/>
    </source>
</evidence>
<keyword evidence="1" id="KW-0732">Signal</keyword>
<feature type="signal peptide" evidence="1">
    <location>
        <begin position="1"/>
        <end position="23"/>
    </location>
</feature>
<protein>
    <submittedName>
        <fullName evidence="3">Uncharacterized protein LOC107429382</fullName>
    </submittedName>
</protein>
<evidence type="ECO:0000256" key="1">
    <source>
        <dbReference type="SAM" id="SignalP"/>
    </source>
</evidence>
<accession>A0ABM3ZYB4</accession>
<feature type="chain" id="PRO_5047433108" evidence="1">
    <location>
        <begin position="24"/>
        <end position="150"/>
    </location>
</feature>
<dbReference type="RefSeq" id="XP_060669462.1">
    <property type="nucleotide sequence ID" value="XM_060813479.1"/>
</dbReference>
<dbReference type="GeneID" id="107429382"/>
<sequence>MDSRNFLAISLCFFCFFPNLSLSVRGQLCLFPFEAALFLLLERGLSSEHHRFAALQFENPTGLSKDLGVSLIAAKEGNFLKAERIFLGGPESAGKFFQCAERRGRRRRRRRRRERDESVFEFGQLHQIENEAGPFLGGVFLMGYFDVMRF</sequence>
<keyword evidence="2" id="KW-1185">Reference proteome</keyword>
<evidence type="ECO:0000313" key="2">
    <source>
        <dbReference type="Proteomes" id="UP001652623"/>
    </source>
</evidence>
<proteinExistence type="predicted"/>
<name>A0ABM3ZYB4_ZIZJJ</name>